<accession>A0A3P7MHU9</accession>
<dbReference type="Proteomes" id="UP000281553">
    <property type="component" value="Unassembled WGS sequence"/>
</dbReference>
<organism evidence="1 2">
    <name type="scientific">Dibothriocephalus latus</name>
    <name type="common">Fish tapeworm</name>
    <name type="synonym">Diphyllobothrium latum</name>
    <dbReference type="NCBI Taxonomy" id="60516"/>
    <lineage>
        <taxon>Eukaryota</taxon>
        <taxon>Metazoa</taxon>
        <taxon>Spiralia</taxon>
        <taxon>Lophotrochozoa</taxon>
        <taxon>Platyhelminthes</taxon>
        <taxon>Cestoda</taxon>
        <taxon>Eucestoda</taxon>
        <taxon>Diphyllobothriidea</taxon>
        <taxon>Diphyllobothriidae</taxon>
        <taxon>Dibothriocephalus</taxon>
    </lineage>
</organism>
<gene>
    <name evidence="1" type="ORF">DILT_LOCUS13955</name>
</gene>
<evidence type="ECO:0000313" key="1">
    <source>
        <dbReference type="EMBL" id="VDN22008.1"/>
    </source>
</evidence>
<evidence type="ECO:0000313" key="2">
    <source>
        <dbReference type="Proteomes" id="UP000281553"/>
    </source>
</evidence>
<keyword evidence="2" id="KW-1185">Reference proteome</keyword>
<reference evidence="1 2" key="1">
    <citation type="submission" date="2018-11" db="EMBL/GenBank/DDBJ databases">
        <authorList>
            <consortium name="Pathogen Informatics"/>
        </authorList>
    </citation>
    <scope>NUCLEOTIDE SEQUENCE [LARGE SCALE GENOMIC DNA]</scope>
</reference>
<dbReference type="AlphaFoldDB" id="A0A3P7MHU9"/>
<dbReference type="EMBL" id="UYRU01072239">
    <property type="protein sequence ID" value="VDN22008.1"/>
    <property type="molecule type" value="Genomic_DNA"/>
</dbReference>
<name>A0A3P7MHU9_DIBLA</name>
<proteinExistence type="predicted"/>
<sequence>MSGLPRSQPSQISNLNLGWTWHSMSSSPLANMSMHRKFSALYPNPLVCMIWPTSWRYCDLHATSWSP</sequence>
<protein>
    <submittedName>
        <fullName evidence="1">Uncharacterized protein</fullName>
    </submittedName>
</protein>